<dbReference type="Gene3D" id="1.10.101.10">
    <property type="entry name" value="PGBD-like superfamily/PGBD"/>
    <property type="match status" value="1"/>
</dbReference>
<feature type="domain" description="Peptidoglycan recognition protein family" evidence="2">
    <location>
        <begin position="3"/>
        <end position="149"/>
    </location>
</feature>
<dbReference type="SUPFAM" id="SSF55846">
    <property type="entry name" value="N-acetylmuramoyl-L-alanine amidase-like"/>
    <property type="match status" value="1"/>
</dbReference>
<dbReference type="GO" id="GO:0009253">
    <property type="term" value="P:peptidoglycan catabolic process"/>
    <property type="evidence" value="ECO:0007669"/>
    <property type="project" value="InterPro"/>
</dbReference>
<dbReference type="InterPro" id="IPR006619">
    <property type="entry name" value="PGRP_domain_met/bac"/>
</dbReference>
<proteinExistence type="inferred from homology"/>
<evidence type="ECO:0000259" key="2">
    <source>
        <dbReference type="SMART" id="SM00701"/>
    </source>
</evidence>
<dbReference type="PANTHER" id="PTHR11022:SF41">
    <property type="entry name" value="PEPTIDOGLYCAN-RECOGNITION PROTEIN LC-RELATED"/>
    <property type="match status" value="1"/>
</dbReference>
<dbReference type="Pfam" id="PF01471">
    <property type="entry name" value="PG_binding_1"/>
    <property type="match status" value="1"/>
</dbReference>
<dbReference type="CDD" id="cd06583">
    <property type="entry name" value="PGRP"/>
    <property type="match status" value="1"/>
</dbReference>
<dbReference type="InterPro" id="IPR015510">
    <property type="entry name" value="PGRP"/>
</dbReference>
<dbReference type="SUPFAM" id="SSF47090">
    <property type="entry name" value="PGBD-like"/>
    <property type="match status" value="1"/>
</dbReference>
<comment type="caution">
    <text evidence="3">The sequence shown here is derived from an EMBL/GenBank/DDBJ whole genome shotgun (WGS) entry which is preliminary data.</text>
</comment>
<organism evidence="3 4">
    <name type="scientific">Thermocatellispora tengchongensis</name>
    <dbReference type="NCBI Taxonomy" id="1073253"/>
    <lineage>
        <taxon>Bacteria</taxon>
        <taxon>Bacillati</taxon>
        <taxon>Actinomycetota</taxon>
        <taxon>Actinomycetes</taxon>
        <taxon>Streptosporangiales</taxon>
        <taxon>Streptosporangiaceae</taxon>
        <taxon>Thermocatellispora</taxon>
    </lineage>
</organism>
<accession>A0A840PI38</accession>
<dbReference type="InterPro" id="IPR002502">
    <property type="entry name" value="Amidase_domain"/>
</dbReference>
<dbReference type="Gene3D" id="3.40.80.10">
    <property type="entry name" value="Peptidoglycan recognition protein-like"/>
    <property type="match status" value="1"/>
</dbReference>
<dbReference type="EMBL" id="JACHGN010000019">
    <property type="protein sequence ID" value="MBB5137563.1"/>
    <property type="molecule type" value="Genomic_DNA"/>
</dbReference>
<comment type="similarity">
    <text evidence="1">Belongs to the N-acetylmuramoyl-L-alanine amidase 2 family.</text>
</comment>
<dbReference type="RefSeq" id="WP_185054470.1">
    <property type="nucleotide sequence ID" value="NZ_BAABIX010000038.1"/>
</dbReference>
<dbReference type="InterPro" id="IPR036366">
    <property type="entry name" value="PGBDSf"/>
</dbReference>
<name>A0A840PI38_9ACTN</name>
<evidence type="ECO:0000313" key="3">
    <source>
        <dbReference type="EMBL" id="MBB5137563.1"/>
    </source>
</evidence>
<dbReference type="InterPro" id="IPR036505">
    <property type="entry name" value="Amidase/PGRP_sf"/>
</dbReference>
<dbReference type="Proteomes" id="UP000578449">
    <property type="component" value="Unassembled WGS sequence"/>
</dbReference>
<dbReference type="InterPro" id="IPR036365">
    <property type="entry name" value="PGBD-like_sf"/>
</dbReference>
<evidence type="ECO:0000256" key="1">
    <source>
        <dbReference type="ARBA" id="ARBA00007553"/>
    </source>
</evidence>
<dbReference type="InterPro" id="IPR002477">
    <property type="entry name" value="Peptidoglycan-bd-like"/>
</dbReference>
<reference evidence="3 4" key="1">
    <citation type="submission" date="2020-08" db="EMBL/GenBank/DDBJ databases">
        <title>Genomic Encyclopedia of Type Strains, Phase IV (KMG-IV): sequencing the most valuable type-strain genomes for metagenomic binning, comparative biology and taxonomic classification.</title>
        <authorList>
            <person name="Goeker M."/>
        </authorList>
    </citation>
    <scope>NUCLEOTIDE SEQUENCE [LARGE SCALE GENOMIC DNA]</scope>
    <source>
        <strain evidence="3 4">DSM 45615</strain>
    </source>
</reference>
<evidence type="ECO:0000313" key="4">
    <source>
        <dbReference type="Proteomes" id="UP000578449"/>
    </source>
</evidence>
<sequence>MSIDLVTRREWGARPARGRYDGMPRPRGVKIHYTGGRVDPAIVEDHDRCEALVRQIQKQHQDGNGWMDIGYTYACCPHRRVFVGRGPNNLPAANGPGLNSGHYAVLGLVGTSGLVVPPPGMLHGILDAIAYLRAHGRAGREIAGHRDGYATECPGDRLYEWIQEGAPRPGAAAPKPVPKVRWDGDVALFPGRVLEVTDPMMHGEDVETWQERMARRGWTIDVDGWYGPQSRTVCKGYQRATGLPVTGRVDRATWNMTWSWRPPETS</sequence>
<gene>
    <name evidence="3" type="ORF">HNP84_007315</name>
</gene>
<dbReference type="AlphaFoldDB" id="A0A840PI38"/>
<dbReference type="SMART" id="SM00701">
    <property type="entry name" value="PGRP"/>
    <property type="match status" value="1"/>
</dbReference>
<dbReference type="PANTHER" id="PTHR11022">
    <property type="entry name" value="PEPTIDOGLYCAN RECOGNITION PROTEIN"/>
    <property type="match status" value="1"/>
</dbReference>
<keyword evidence="4" id="KW-1185">Reference proteome</keyword>
<protein>
    <recommendedName>
        <fullName evidence="2">Peptidoglycan recognition protein family domain-containing protein</fullName>
    </recommendedName>
</protein>
<dbReference type="GO" id="GO:0008745">
    <property type="term" value="F:N-acetylmuramoyl-L-alanine amidase activity"/>
    <property type="evidence" value="ECO:0007669"/>
    <property type="project" value="InterPro"/>
</dbReference>
<dbReference type="GO" id="GO:0008270">
    <property type="term" value="F:zinc ion binding"/>
    <property type="evidence" value="ECO:0007669"/>
    <property type="project" value="InterPro"/>
</dbReference>